<feature type="domain" description="N-acetyltransferase" evidence="4">
    <location>
        <begin position="1"/>
        <end position="163"/>
    </location>
</feature>
<dbReference type="Pfam" id="PF00583">
    <property type="entry name" value="Acetyltransf_1"/>
    <property type="match status" value="1"/>
</dbReference>
<keyword evidence="6" id="KW-1185">Reference proteome</keyword>
<dbReference type="PANTHER" id="PTHR43877:SF1">
    <property type="entry name" value="ACETYLTRANSFERASE"/>
    <property type="match status" value="1"/>
</dbReference>
<dbReference type="Proteomes" id="UP000437065">
    <property type="component" value="Unassembled WGS sequence"/>
</dbReference>
<gene>
    <name evidence="5" type="ORF">GRX01_09660</name>
</gene>
<dbReference type="CDD" id="cd04301">
    <property type="entry name" value="NAT_SF"/>
    <property type="match status" value="1"/>
</dbReference>
<sequence length="179" mass="19785">MEIRPLRSGELEAFVDDLWIPFQREAAADEPFHPLVDDLRTPGIEHREDRLGDDDAADLVAFVDGDRVGFASATREPTAPIFDRDPNCHVSELYVAEAYRRRGVATALLDACVDRGHEWGCETASISVAAGNDAALALYEREGFEVRRRRLVRGIDGMVDTRGGDEAEGDSENEHSVDS</sequence>
<comment type="caution">
    <text evidence="5">The sequence shown here is derived from an EMBL/GenBank/DDBJ whole genome shotgun (WGS) entry which is preliminary data.</text>
</comment>
<reference evidence="5 6" key="1">
    <citation type="submission" date="2019-12" db="EMBL/GenBank/DDBJ databases">
        <title>Isolation and characterization of three novel carbon monoxide-oxidizing members of Halobacteria from salione crusts and soils.</title>
        <authorList>
            <person name="Myers M.R."/>
            <person name="King G.M."/>
        </authorList>
    </citation>
    <scope>NUCLEOTIDE SEQUENCE [LARGE SCALE GENOMIC DNA]</scope>
    <source>
        <strain evidence="5 6">WSA2</strain>
    </source>
</reference>
<dbReference type="SUPFAM" id="SSF55729">
    <property type="entry name" value="Acyl-CoA N-acyltransferases (Nat)"/>
    <property type="match status" value="1"/>
</dbReference>
<evidence type="ECO:0000313" key="6">
    <source>
        <dbReference type="Proteomes" id="UP000437065"/>
    </source>
</evidence>
<evidence type="ECO:0000313" key="5">
    <source>
        <dbReference type="EMBL" id="MXR41602.1"/>
    </source>
</evidence>
<accession>A0A6B0SZ38</accession>
<proteinExistence type="predicted"/>
<evidence type="ECO:0000256" key="2">
    <source>
        <dbReference type="ARBA" id="ARBA00023315"/>
    </source>
</evidence>
<evidence type="ECO:0000256" key="3">
    <source>
        <dbReference type="SAM" id="MobiDB-lite"/>
    </source>
</evidence>
<dbReference type="AlphaFoldDB" id="A0A6B0SZ38"/>
<protein>
    <submittedName>
        <fullName evidence="5">GNAT family N-acetyltransferase</fullName>
    </submittedName>
</protein>
<evidence type="ECO:0000259" key="4">
    <source>
        <dbReference type="PROSITE" id="PS51186"/>
    </source>
</evidence>
<feature type="region of interest" description="Disordered" evidence="3">
    <location>
        <begin position="159"/>
        <end position="179"/>
    </location>
</feature>
<evidence type="ECO:0000256" key="1">
    <source>
        <dbReference type="ARBA" id="ARBA00022679"/>
    </source>
</evidence>
<dbReference type="OrthoDB" id="125295at2157"/>
<dbReference type="InterPro" id="IPR000182">
    <property type="entry name" value="GNAT_dom"/>
</dbReference>
<keyword evidence="2" id="KW-0012">Acyltransferase</keyword>
<dbReference type="Gene3D" id="3.40.630.30">
    <property type="match status" value="1"/>
</dbReference>
<dbReference type="InterPro" id="IPR016181">
    <property type="entry name" value="Acyl_CoA_acyltransferase"/>
</dbReference>
<dbReference type="RefSeq" id="WP_159666305.1">
    <property type="nucleotide sequence ID" value="NZ_WUUS01000005.1"/>
</dbReference>
<dbReference type="GO" id="GO:0016747">
    <property type="term" value="F:acyltransferase activity, transferring groups other than amino-acyl groups"/>
    <property type="evidence" value="ECO:0007669"/>
    <property type="project" value="InterPro"/>
</dbReference>
<dbReference type="EMBL" id="WUUS01000005">
    <property type="protein sequence ID" value="MXR41602.1"/>
    <property type="molecule type" value="Genomic_DNA"/>
</dbReference>
<dbReference type="InterPro" id="IPR050832">
    <property type="entry name" value="Bact_Acetyltransf"/>
</dbReference>
<keyword evidence="1 5" id="KW-0808">Transferase</keyword>
<dbReference type="PANTHER" id="PTHR43877">
    <property type="entry name" value="AMINOALKYLPHOSPHONATE N-ACETYLTRANSFERASE-RELATED-RELATED"/>
    <property type="match status" value="1"/>
</dbReference>
<dbReference type="PROSITE" id="PS51186">
    <property type="entry name" value="GNAT"/>
    <property type="match status" value="1"/>
</dbReference>
<name>A0A6B0SZ38_9EURY</name>
<organism evidence="5 6">
    <name type="scientific">Halobaculum saliterrae</name>
    <dbReference type="NCBI Taxonomy" id="2073113"/>
    <lineage>
        <taxon>Archaea</taxon>
        <taxon>Methanobacteriati</taxon>
        <taxon>Methanobacteriota</taxon>
        <taxon>Stenosarchaea group</taxon>
        <taxon>Halobacteria</taxon>
        <taxon>Halobacteriales</taxon>
        <taxon>Haloferacaceae</taxon>
        <taxon>Halobaculum</taxon>
    </lineage>
</organism>